<dbReference type="PANTHER" id="PTHR47577:SF2">
    <property type="entry name" value="THAP DOMAIN CONTAINING 9"/>
    <property type="match status" value="1"/>
</dbReference>
<dbReference type="InterPro" id="IPR048366">
    <property type="entry name" value="TNP-like_GBD"/>
</dbReference>
<dbReference type="InterPro" id="IPR021896">
    <property type="entry name" value="THAP9-like_HTH"/>
</dbReference>
<organism evidence="5 6">
    <name type="scientific">Umbra pygmaea</name>
    <name type="common">Eastern mudminnow</name>
    <dbReference type="NCBI Taxonomy" id="75934"/>
    <lineage>
        <taxon>Eukaryota</taxon>
        <taxon>Metazoa</taxon>
        <taxon>Chordata</taxon>
        <taxon>Craniata</taxon>
        <taxon>Vertebrata</taxon>
        <taxon>Euteleostomi</taxon>
        <taxon>Actinopterygii</taxon>
        <taxon>Neopterygii</taxon>
        <taxon>Teleostei</taxon>
        <taxon>Protacanthopterygii</taxon>
        <taxon>Esociformes</taxon>
        <taxon>Umbridae</taxon>
        <taxon>Umbra</taxon>
    </lineage>
</organism>
<feature type="domain" description="Transposable element P transposase-like RNase H C-terminal" evidence="4">
    <location>
        <begin position="415"/>
        <end position="433"/>
    </location>
</feature>
<evidence type="ECO:0000313" key="6">
    <source>
        <dbReference type="Proteomes" id="UP001557470"/>
    </source>
</evidence>
<evidence type="ECO:0000313" key="5">
    <source>
        <dbReference type="EMBL" id="KAL0965976.1"/>
    </source>
</evidence>
<evidence type="ECO:0000259" key="1">
    <source>
        <dbReference type="Pfam" id="PF12017"/>
    </source>
</evidence>
<dbReference type="PANTHER" id="PTHR47577">
    <property type="entry name" value="THAP DOMAIN-CONTAINING PROTEIN 6"/>
    <property type="match status" value="1"/>
</dbReference>
<evidence type="ECO:0000259" key="3">
    <source>
        <dbReference type="Pfam" id="PF21788"/>
    </source>
</evidence>
<name>A0ABD0WML0_UMBPY</name>
<protein>
    <recommendedName>
        <fullName evidence="7">DNA transposase THAP9</fullName>
    </recommendedName>
</protein>
<dbReference type="Proteomes" id="UP001557470">
    <property type="component" value="Unassembled WGS sequence"/>
</dbReference>
<dbReference type="Pfam" id="PF21787">
    <property type="entry name" value="TNP-like_RNaseH_N"/>
    <property type="match status" value="1"/>
</dbReference>
<dbReference type="Pfam" id="PF12017">
    <property type="entry name" value="Tnp_P_element"/>
    <property type="match status" value="1"/>
</dbReference>
<dbReference type="EMBL" id="JAGEUA010000009">
    <property type="protein sequence ID" value="KAL0965976.1"/>
    <property type="molecule type" value="Genomic_DNA"/>
</dbReference>
<feature type="domain" description="Transposable element P transposase-like GTP-binding insertion" evidence="3">
    <location>
        <begin position="251"/>
        <end position="353"/>
    </location>
</feature>
<dbReference type="InterPro" id="IPR048367">
    <property type="entry name" value="TNP-like_RNaseH_C"/>
</dbReference>
<feature type="domain" description="Transposable element P transposase-like RNase H" evidence="2">
    <location>
        <begin position="87"/>
        <end position="220"/>
    </location>
</feature>
<keyword evidence="6" id="KW-1185">Reference proteome</keyword>
<dbReference type="AlphaFoldDB" id="A0ABD0WML0"/>
<proteinExistence type="predicted"/>
<accession>A0ABD0WML0</accession>
<evidence type="ECO:0008006" key="7">
    <source>
        <dbReference type="Google" id="ProtNLM"/>
    </source>
</evidence>
<feature type="domain" description="THAP9-like helix-turn-helix" evidence="1">
    <location>
        <begin position="9"/>
        <end position="81"/>
    </location>
</feature>
<dbReference type="InterPro" id="IPR048365">
    <property type="entry name" value="TNP-like_RNaseH_N"/>
</dbReference>
<reference evidence="5 6" key="1">
    <citation type="submission" date="2024-06" db="EMBL/GenBank/DDBJ databases">
        <authorList>
            <person name="Pan Q."/>
            <person name="Wen M."/>
            <person name="Jouanno E."/>
            <person name="Zahm M."/>
            <person name="Klopp C."/>
            <person name="Cabau C."/>
            <person name="Louis A."/>
            <person name="Berthelot C."/>
            <person name="Parey E."/>
            <person name="Roest Crollius H."/>
            <person name="Montfort J."/>
            <person name="Robinson-Rechavi M."/>
            <person name="Bouchez O."/>
            <person name="Lampietro C."/>
            <person name="Lopez Roques C."/>
            <person name="Donnadieu C."/>
            <person name="Postlethwait J."/>
            <person name="Bobe J."/>
            <person name="Verreycken H."/>
            <person name="Guiguen Y."/>
        </authorList>
    </citation>
    <scope>NUCLEOTIDE SEQUENCE [LARGE SCALE GENOMIC DNA]</scope>
    <source>
        <strain evidence="5">Up_M1</strain>
        <tissue evidence="5">Testis</tissue>
    </source>
</reference>
<evidence type="ECO:0000259" key="2">
    <source>
        <dbReference type="Pfam" id="PF21787"/>
    </source>
</evidence>
<evidence type="ECO:0000259" key="4">
    <source>
        <dbReference type="Pfam" id="PF21789"/>
    </source>
</evidence>
<gene>
    <name evidence="5" type="ORF">UPYG_G00288950</name>
</gene>
<dbReference type="Pfam" id="PF21789">
    <property type="entry name" value="TNP-like_RNaseH_C"/>
    <property type="match status" value="1"/>
</dbReference>
<dbReference type="Pfam" id="PF21788">
    <property type="entry name" value="TNP-like_GBD"/>
    <property type="match status" value="1"/>
</dbReference>
<sequence length="588" mass="67182">MNMQVLLEELKEKILINEELKDKLECYSDLPVHLLSRQAVEYTKAQRDFALTLHLHGPKAYHYLRETLHIHLPHPSSLQRWLSSLDAKPGLNEMMLDMLERRRQEDEVNYGCVTLMLDAMSIKNHVQYDPQTQTMFGYVDMGDRLNETDMASDVLVFMVVGLHGYWKAPIAYYLTKSLTPQSQTVLVEHALEELHRRQIRVVCMTMDGHASNVSMCTQLGCDLKADPCEPLKTHFPHPVTHDDVFVMMDACHMLKLTRNMLQAYSPIRSITGSINWKYIVHLNNVQKKSGLHAANKVTDKHVNFANQKMKVSLAAQTLSSSVAVALRTLQEVGYAEFKDCEATSEFIQELDKHQGVLVRSQGVLAHFEDGRWQTALPNKEFIKWFLSVLGFIINIDTLMSMVPVLLEGQRYVLTYRFSQDHLELLFNSIRSSGFVVRRALKKLSCDVCRASLVTDAASAIKDQSYHLLTLKNNGGLVIPSEGTVRVVRAAEWVIRQASTSTRRSQPIKQLEVVYIVRKRIGSEDVFVLGEHIGETQYGIDSHHHTLLTLVVSLFFKVRLHHIAKMTNLSLQRNNMRQKLNKTVLFKGH</sequence>
<comment type="caution">
    <text evidence="5">The sequence shown here is derived from an EMBL/GenBank/DDBJ whole genome shotgun (WGS) entry which is preliminary data.</text>
</comment>